<dbReference type="InterPro" id="IPR014862">
    <property type="entry name" value="TrwC"/>
</dbReference>
<dbReference type="Pfam" id="PF08751">
    <property type="entry name" value="TrwC"/>
    <property type="match status" value="1"/>
</dbReference>
<evidence type="ECO:0000256" key="1">
    <source>
        <dbReference type="SAM" id="Coils"/>
    </source>
</evidence>
<keyword evidence="4" id="KW-1185">Reference proteome</keyword>
<evidence type="ECO:0000259" key="2">
    <source>
        <dbReference type="Pfam" id="PF08751"/>
    </source>
</evidence>
<accession>A0ABD4T7P1</accession>
<proteinExistence type="predicted"/>
<dbReference type="CDD" id="cd17933">
    <property type="entry name" value="DEXSc_RecD-like"/>
    <property type="match status" value="1"/>
</dbReference>
<feature type="domain" description="TrwC relaxase" evidence="2">
    <location>
        <begin position="17"/>
        <end position="287"/>
    </location>
</feature>
<dbReference type="InterPro" id="IPR027417">
    <property type="entry name" value="P-loop_NTPase"/>
</dbReference>
<dbReference type="Proteomes" id="UP000031561">
    <property type="component" value="Unassembled WGS sequence"/>
</dbReference>
<name>A0ABD4T7P1_9CYAN</name>
<dbReference type="SUPFAM" id="SSF55464">
    <property type="entry name" value="Origin of replication-binding domain, RBD-like"/>
    <property type="match status" value="1"/>
</dbReference>
<evidence type="ECO:0000313" key="4">
    <source>
        <dbReference type="Proteomes" id="UP000031561"/>
    </source>
</evidence>
<dbReference type="EMBL" id="JTHE03000097">
    <property type="protein sequence ID" value="MCM1984455.1"/>
    <property type="molecule type" value="Genomic_DNA"/>
</dbReference>
<comment type="caution">
    <text evidence="3">The sequence shown here is derived from an EMBL/GenBank/DDBJ whole genome shotgun (WGS) entry which is preliminary data.</text>
</comment>
<gene>
    <name evidence="3" type="ORF">QQ91_0016655</name>
</gene>
<dbReference type="NCBIfam" id="TIGR02686">
    <property type="entry name" value="relax_trwC"/>
    <property type="match status" value="1"/>
</dbReference>
<dbReference type="Gene3D" id="3.40.50.300">
    <property type="entry name" value="P-loop containing nucleotide triphosphate hydrolases"/>
    <property type="match status" value="2"/>
</dbReference>
<keyword evidence="3" id="KW-0614">Plasmid</keyword>
<dbReference type="NCBIfam" id="NF041492">
    <property type="entry name" value="MobF"/>
    <property type="match status" value="1"/>
</dbReference>
<geneLocation type="plasmid" evidence="3">
    <name>unnamed21</name>
</geneLocation>
<evidence type="ECO:0000313" key="3">
    <source>
        <dbReference type="EMBL" id="MCM1984455.1"/>
    </source>
</evidence>
<dbReference type="Gene3D" id="2.30.30.940">
    <property type="match status" value="1"/>
</dbReference>
<reference evidence="3 4" key="1">
    <citation type="journal article" date="2015" name="Genome Announc.">
        <title>Draft Genome Sequence of Filamentous Marine Cyanobacterium Lyngbya confervoides Strain BDU141951.</title>
        <authorList>
            <person name="Chandrababunaidu M.M."/>
            <person name="Sen D."/>
            <person name="Tripathy S."/>
        </authorList>
    </citation>
    <scope>NUCLEOTIDE SEQUENCE [LARGE SCALE GENOMIC DNA]</scope>
    <source>
        <strain evidence="3 4">BDU141951</strain>
    </source>
</reference>
<dbReference type="InterPro" id="IPR014059">
    <property type="entry name" value="TraI/TrwC_relax"/>
</dbReference>
<organism evidence="3 4">
    <name type="scientific">Lyngbya confervoides BDU141951</name>
    <dbReference type="NCBI Taxonomy" id="1574623"/>
    <lineage>
        <taxon>Bacteria</taxon>
        <taxon>Bacillati</taxon>
        <taxon>Cyanobacteriota</taxon>
        <taxon>Cyanophyceae</taxon>
        <taxon>Oscillatoriophycideae</taxon>
        <taxon>Oscillatoriales</taxon>
        <taxon>Microcoleaceae</taxon>
        <taxon>Lyngbya</taxon>
    </lineage>
</organism>
<sequence length="1128" mass="128763">MVASLSKAMSAPSLERYHSRDNYYSQGDGLENAEWFGEFAEAQGLTGQIESEDWAIACHGMAPDGTPLRRQQRGSRAGWDMTLSASKSVSLKALIDRDERVLDAHRQAVKATVTYIEANCIHAQIKRNGEVISEQTQQGHFALFEHDDNRNQEPQLHTHVVILNQTRCADSKSRTLDSRELFNQKKIIGAYYDHALAYHLRQQGYALDWTSDHTFEIQGYDKDQLERFSSRRQEIRDYLERQNINLEQATEAQKTIACLESRAAKVYKLSPVDHEIQHQAWQNLAQQLGIQHPQPRQILEESYQQLSHPGSLNEVIDAALESATTYQVAVSRQHLLREALRHSQGWYDPEAIAQAIDEDERLTETEDQRLTTEKHLKREQAMIQSANAGQGTQASLSNRETVEAIAQAKGLNEGQTRGLKHLGLNQDQVMLVQGDAGVGKTYTLNAFRELFPPDVQQHLRGLAPSAAAAQVLQDEAKLSSQTVDAYLYTPNHRLDRNQVLIVDEAGMLSHQQMSQLLEKTQALNHRLILIGDTKQLSSIEAGAPFRLLQDRSTLPTVNLNENLRQVTPQLKEAVDLAASQRMISALEVLDRQEAIAEIKDEDERLRAIAQRYLARPHERQVQTLVLCDTNRDRQIITEQIRTAYVEQGKLGQEAIQIQTLQPKRLDEQAIAQAYNYEVGDVIRFRKASQKFPSLYYRVTQVDGDRLIVRDSAGETVALPLEKYRDREVFRCQEFEIRVGDRLRFTRNQRDWDQINGQLFTIEGFNSDGTIQINSRGKSYGVSLEQLAHVDYAYCQTVYGAQGWTAKEAIWAPGQRPGKELTYVALSRAKERLEVVTLDRQGLGLSVQRTQAQENVLDLVPLAQPPAPERQEAVPQVSDAKLWQTYEAVQAWQKQPQPEAPNPTEGPRLEQQVARLQEQEQRIQLLVSRQASELAGLGKPRSLFNWKGPSPAEVEARRQLLGENQQKLTGVKRRVAQLQQSLKTWKTQRVVYEAWERSPQTQQMREAIQRVQQPESQARLAQIREGYAWFALGRQLAEQAGKRDGKIRRIQGQTYFLESDGQYVLIMREGKPIFHASDERQKGGIVQTFTMEMTKGDRQTIRDLAQRVQERIRQQERQQRRSHRRGMSL</sequence>
<protein>
    <submittedName>
        <fullName evidence="3">Relaxase domain-containing protein</fullName>
    </submittedName>
</protein>
<keyword evidence="1" id="KW-0175">Coiled coil</keyword>
<dbReference type="Pfam" id="PF13604">
    <property type="entry name" value="AAA_30"/>
    <property type="match status" value="1"/>
</dbReference>
<dbReference type="AlphaFoldDB" id="A0ABD4T7P1"/>
<feature type="coiled-coil region" evidence="1">
    <location>
        <begin position="1097"/>
        <end position="1124"/>
    </location>
</feature>
<dbReference type="RefSeq" id="WP_166283216.1">
    <property type="nucleotide sequence ID" value="NZ_JTHE03000097.1"/>
</dbReference>
<dbReference type="SUPFAM" id="SSF52540">
    <property type="entry name" value="P-loop containing nucleoside triphosphate hydrolases"/>
    <property type="match status" value="2"/>
</dbReference>